<evidence type="ECO:0000256" key="2">
    <source>
        <dbReference type="SAM" id="Phobius"/>
    </source>
</evidence>
<feature type="region of interest" description="Disordered" evidence="1">
    <location>
        <begin position="1"/>
        <end position="22"/>
    </location>
</feature>
<comment type="caution">
    <text evidence="3">The sequence shown here is derived from an EMBL/GenBank/DDBJ whole genome shotgun (WGS) entry which is preliminary data.</text>
</comment>
<gene>
    <name evidence="3" type="ORF">H6P81_021468</name>
</gene>
<dbReference type="AlphaFoldDB" id="A0AAV7DSS6"/>
<reference evidence="3 4" key="1">
    <citation type="submission" date="2021-07" db="EMBL/GenBank/DDBJ databases">
        <title>The Aristolochia fimbriata genome: insights into angiosperm evolution, floral development and chemical biosynthesis.</title>
        <authorList>
            <person name="Jiao Y."/>
        </authorList>
    </citation>
    <scope>NUCLEOTIDE SEQUENCE [LARGE SCALE GENOMIC DNA]</scope>
    <source>
        <strain evidence="3">IBCAS-2021</strain>
        <tissue evidence="3">Leaf</tissue>
    </source>
</reference>
<evidence type="ECO:0000313" key="3">
    <source>
        <dbReference type="EMBL" id="KAG9438596.1"/>
    </source>
</evidence>
<dbReference type="Proteomes" id="UP000825729">
    <property type="component" value="Unassembled WGS sequence"/>
</dbReference>
<organism evidence="3 4">
    <name type="scientific">Aristolochia fimbriata</name>
    <name type="common">White veined hardy Dutchman's pipe vine</name>
    <dbReference type="NCBI Taxonomy" id="158543"/>
    <lineage>
        <taxon>Eukaryota</taxon>
        <taxon>Viridiplantae</taxon>
        <taxon>Streptophyta</taxon>
        <taxon>Embryophyta</taxon>
        <taxon>Tracheophyta</taxon>
        <taxon>Spermatophyta</taxon>
        <taxon>Magnoliopsida</taxon>
        <taxon>Magnoliidae</taxon>
        <taxon>Piperales</taxon>
        <taxon>Aristolochiaceae</taxon>
        <taxon>Aristolochia</taxon>
    </lineage>
</organism>
<feature type="transmembrane region" description="Helical" evidence="2">
    <location>
        <begin position="32"/>
        <end position="53"/>
    </location>
</feature>
<evidence type="ECO:0000256" key="1">
    <source>
        <dbReference type="SAM" id="MobiDB-lite"/>
    </source>
</evidence>
<accession>A0AAV7DSS6</accession>
<sequence>MPACPSGSPQARLPNQAANPGGLGSHSGLGSWVWPTPLATGVGAVVAVCAVGVRATRARGGKHGPVGPCVLRGKGTCRPSAGARGRACCPSYVQWLAPQRVAQCKGHLPLASVGRWPSALQPSEGKTQVALARPFCPTSSFLIFPLSAGTVRCPSPDLDLHRRPYGGFCWLRHARRGIGVADSAQRRSGAFVGHLASGAFRPGQLHMMYSPFETRRPDPCASRVQAGAIGRRAFTFPSGLVSAPGVLETPDAASVHGPM</sequence>
<evidence type="ECO:0000313" key="4">
    <source>
        <dbReference type="Proteomes" id="UP000825729"/>
    </source>
</evidence>
<keyword evidence="4" id="KW-1185">Reference proteome</keyword>
<proteinExistence type="predicted"/>
<dbReference type="EMBL" id="JAINDJ010000053">
    <property type="protein sequence ID" value="KAG9438596.1"/>
    <property type="molecule type" value="Genomic_DNA"/>
</dbReference>
<keyword evidence="2" id="KW-1133">Transmembrane helix</keyword>
<keyword evidence="2" id="KW-0812">Transmembrane</keyword>
<name>A0AAV7DSS6_ARIFI</name>
<protein>
    <submittedName>
        <fullName evidence="3">Uncharacterized protein</fullName>
    </submittedName>
</protein>
<keyword evidence="2" id="KW-0472">Membrane</keyword>